<evidence type="ECO:0000256" key="3">
    <source>
        <dbReference type="ARBA" id="ARBA00005842"/>
    </source>
</evidence>
<keyword evidence="15" id="KW-1185">Reference proteome</keyword>
<feature type="region of interest" description="Interaction with substrate tRNA" evidence="10">
    <location>
        <begin position="161"/>
        <end position="165"/>
    </location>
</feature>
<dbReference type="InterPro" id="IPR039657">
    <property type="entry name" value="Dimethylallyltransferase"/>
</dbReference>
<evidence type="ECO:0000256" key="12">
    <source>
        <dbReference type="RuleBase" id="RU003784"/>
    </source>
</evidence>
<dbReference type="Gene3D" id="1.10.20.140">
    <property type="match status" value="1"/>
</dbReference>
<evidence type="ECO:0000256" key="10">
    <source>
        <dbReference type="HAMAP-Rule" id="MF_00185"/>
    </source>
</evidence>
<evidence type="ECO:0000313" key="15">
    <source>
        <dbReference type="Proteomes" id="UP000322110"/>
    </source>
</evidence>
<dbReference type="Pfam" id="PF01715">
    <property type="entry name" value="IPPT"/>
    <property type="match status" value="1"/>
</dbReference>
<evidence type="ECO:0000256" key="11">
    <source>
        <dbReference type="RuleBase" id="RU003783"/>
    </source>
</evidence>
<feature type="site" description="Interaction with substrate tRNA" evidence="10">
    <location>
        <position position="125"/>
    </location>
</feature>
<evidence type="ECO:0000256" key="7">
    <source>
        <dbReference type="ARBA" id="ARBA00022840"/>
    </source>
</evidence>
<comment type="catalytic activity">
    <reaction evidence="9 10 11">
        <text>adenosine(37) in tRNA + dimethylallyl diphosphate = N(6)-dimethylallyladenosine(37) in tRNA + diphosphate</text>
        <dbReference type="Rhea" id="RHEA:26482"/>
        <dbReference type="Rhea" id="RHEA-COMP:10162"/>
        <dbReference type="Rhea" id="RHEA-COMP:10375"/>
        <dbReference type="ChEBI" id="CHEBI:33019"/>
        <dbReference type="ChEBI" id="CHEBI:57623"/>
        <dbReference type="ChEBI" id="CHEBI:74411"/>
        <dbReference type="ChEBI" id="CHEBI:74415"/>
        <dbReference type="EC" id="2.5.1.75"/>
    </reaction>
</comment>
<evidence type="ECO:0000256" key="1">
    <source>
        <dbReference type="ARBA" id="ARBA00001946"/>
    </source>
</evidence>
<dbReference type="PANTHER" id="PTHR11088:SF60">
    <property type="entry name" value="TRNA DIMETHYLALLYLTRANSFERASE"/>
    <property type="match status" value="1"/>
</dbReference>
<keyword evidence="6 10" id="KW-0547">Nucleotide-binding</keyword>
<dbReference type="NCBIfam" id="TIGR00174">
    <property type="entry name" value="miaA"/>
    <property type="match status" value="1"/>
</dbReference>
<evidence type="ECO:0000256" key="8">
    <source>
        <dbReference type="ARBA" id="ARBA00022842"/>
    </source>
</evidence>
<evidence type="ECO:0000313" key="14">
    <source>
        <dbReference type="EMBL" id="KAA2214758.1"/>
    </source>
</evidence>
<keyword evidence="4 10" id="KW-0808">Transferase</keyword>
<reference evidence="14 15" key="1">
    <citation type="journal article" date="2015" name="Int. J. Syst. Evol. Microbiol.">
        <title>Roseomonas oryzae sp. nov., isolated from paddy rhizosphere soil.</title>
        <authorList>
            <person name="Ramaprasad E.V."/>
            <person name="Sasikala Ch."/>
            <person name="Ramana Ch.V."/>
        </authorList>
    </citation>
    <scope>NUCLEOTIDE SEQUENCE [LARGE SCALE GENOMIC DNA]</scope>
    <source>
        <strain evidence="14 15">KCTC 42542</strain>
    </source>
</reference>
<keyword evidence="7 10" id="KW-0067">ATP-binding</keyword>
<evidence type="ECO:0000256" key="9">
    <source>
        <dbReference type="ARBA" id="ARBA00049563"/>
    </source>
</evidence>
<name>A0A5B2TLF1_9PROT</name>
<organism evidence="14 15">
    <name type="scientific">Teichococcus oryzae</name>
    <dbReference type="NCBI Taxonomy" id="1608942"/>
    <lineage>
        <taxon>Bacteria</taxon>
        <taxon>Pseudomonadati</taxon>
        <taxon>Pseudomonadota</taxon>
        <taxon>Alphaproteobacteria</taxon>
        <taxon>Acetobacterales</taxon>
        <taxon>Roseomonadaceae</taxon>
        <taxon>Roseomonas</taxon>
    </lineage>
</organism>
<evidence type="ECO:0000256" key="6">
    <source>
        <dbReference type="ARBA" id="ARBA00022741"/>
    </source>
</evidence>
<gene>
    <name evidence="10 14" type="primary">miaA</name>
    <name evidence="14" type="ORF">F0Q34_03455</name>
</gene>
<dbReference type="Proteomes" id="UP000322110">
    <property type="component" value="Unassembled WGS sequence"/>
</dbReference>
<feature type="binding site" evidence="10">
    <location>
        <begin position="14"/>
        <end position="19"/>
    </location>
    <ligand>
        <name>substrate</name>
    </ligand>
</feature>
<proteinExistence type="inferred from homology"/>
<feature type="region of interest" description="Interaction with substrate tRNA" evidence="10">
    <location>
        <begin position="37"/>
        <end position="40"/>
    </location>
</feature>
<comment type="similarity">
    <text evidence="3 10 13">Belongs to the IPP transferase family.</text>
</comment>
<dbReference type="GO" id="GO:0006400">
    <property type="term" value="P:tRNA modification"/>
    <property type="evidence" value="ECO:0007669"/>
    <property type="project" value="TreeGrafter"/>
</dbReference>
<dbReference type="InterPro" id="IPR018022">
    <property type="entry name" value="IPT"/>
</dbReference>
<dbReference type="EC" id="2.5.1.75" evidence="10"/>
<dbReference type="RefSeq" id="WP_149810713.1">
    <property type="nucleotide sequence ID" value="NZ_VUKA01000001.1"/>
</dbReference>
<comment type="caution">
    <text evidence="14">The sequence shown here is derived from an EMBL/GenBank/DDBJ whole genome shotgun (WGS) entry which is preliminary data.</text>
</comment>
<sequence>MSDQPFALLIAGPTASGKSALALGLAEHFGGTVINADSMQVYAGLRVLTAQPSAAEMACLPHRLYGVRDPAEAASVAWWREQALAEMEAARAAGRLPILCGGTGLYFRSLTEGLTEIPPIPPEAREEARGLLAAEGPAALHARLAAADPASAARLRPSDSQRLARAWEVWRGTGRGMDFWHKEGGTGPARLGERPWRFAAIRLDPPRDALRDAIRLRWAAMLRAGAEAEVRALLARGLDPALPAMRAHGVPELGAVQRGAIGLEEAGRRACLAIGQYTKRQATWYRHHALAAPSLTHTIHARIAGLEQFSESEGAEIFSFVRSGVDGSETDD</sequence>
<feature type="binding site" evidence="10">
    <location>
        <begin position="12"/>
        <end position="19"/>
    </location>
    <ligand>
        <name>ATP</name>
        <dbReference type="ChEBI" id="CHEBI:30616"/>
    </ligand>
</feature>
<evidence type="ECO:0000256" key="2">
    <source>
        <dbReference type="ARBA" id="ARBA00003213"/>
    </source>
</evidence>
<dbReference type="GO" id="GO:0052381">
    <property type="term" value="F:tRNA dimethylallyltransferase activity"/>
    <property type="evidence" value="ECO:0007669"/>
    <property type="project" value="UniProtKB-UniRule"/>
</dbReference>
<dbReference type="GO" id="GO:0005524">
    <property type="term" value="F:ATP binding"/>
    <property type="evidence" value="ECO:0007669"/>
    <property type="project" value="UniProtKB-UniRule"/>
</dbReference>
<dbReference type="InterPro" id="IPR027417">
    <property type="entry name" value="P-loop_NTPase"/>
</dbReference>
<evidence type="ECO:0000256" key="5">
    <source>
        <dbReference type="ARBA" id="ARBA00022694"/>
    </source>
</evidence>
<evidence type="ECO:0000256" key="13">
    <source>
        <dbReference type="RuleBase" id="RU003785"/>
    </source>
</evidence>
<accession>A0A5B2TLF1</accession>
<dbReference type="OrthoDB" id="9776390at2"/>
<dbReference type="HAMAP" id="MF_00185">
    <property type="entry name" value="IPP_trans"/>
    <property type="match status" value="1"/>
</dbReference>
<dbReference type="AlphaFoldDB" id="A0A5B2TLF1"/>
<keyword evidence="8 10" id="KW-0460">Magnesium</keyword>
<dbReference type="SUPFAM" id="SSF52540">
    <property type="entry name" value="P-loop containing nucleoside triphosphate hydrolases"/>
    <property type="match status" value="1"/>
</dbReference>
<dbReference type="Gene3D" id="3.40.50.300">
    <property type="entry name" value="P-loop containing nucleotide triphosphate hydrolases"/>
    <property type="match status" value="1"/>
</dbReference>
<keyword evidence="5 10" id="KW-0819">tRNA processing</keyword>
<comment type="cofactor">
    <cofactor evidence="1 10">
        <name>Mg(2+)</name>
        <dbReference type="ChEBI" id="CHEBI:18420"/>
    </cofactor>
</comment>
<dbReference type="PANTHER" id="PTHR11088">
    <property type="entry name" value="TRNA DIMETHYLALLYLTRANSFERASE"/>
    <property type="match status" value="1"/>
</dbReference>
<comment type="caution">
    <text evidence="10">Lacks conserved residue(s) required for the propagation of feature annotation.</text>
</comment>
<dbReference type="EMBL" id="VUKA01000001">
    <property type="protein sequence ID" value="KAA2214758.1"/>
    <property type="molecule type" value="Genomic_DNA"/>
</dbReference>
<comment type="subunit">
    <text evidence="10">Monomer.</text>
</comment>
<comment type="function">
    <text evidence="2 10 12">Catalyzes the transfer of a dimethylallyl group onto the adenine at position 37 in tRNAs that read codons beginning with uridine, leading to the formation of N6-(dimethylallyl)adenosine (i(6)A).</text>
</comment>
<feature type="site" description="Interaction with substrate tRNA" evidence="10">
    <location>
        <position position="103"/>
    </location>
</feature>
<protein>
    <recommendedName>
        <fullName evidence="10">tRNA dimethylallyltransferase</fullName>
        <ecNumber evidence="10">2.5.1.75</ecNumber>
    </recommendedName>
    <alternativeName>
        <fullName evidence="10">Dimethylallyl diphosphate:tRNA dimethylallyltransferase</fullName>
        <shortName evidence="10">DMAPP:tRNA dimethylallyltransferase</shortName>
        <shortName evidence="10">DMATase</shortName>
    </alternativeName>
    <alternativeName>
        <fullName evidence="10">Isopentenyl-diphosphate:tRNA isopentenyltransferase</fullName>
        <shortName evidence="10">IPP transferase</shortName>
        <shortName evidence="10">IPPT</shortName>
        <shortName evidence="10">IPTase</shortName>
    </alternativeName>
</protein>
<evidence type="ECO:0000256" key="4">
    <source>
        <dbReference type="ARBA" id="ARBA00022679"/>
    </source>
</evidence>